<evidence type="ECO:0000256" key="1">
    <source>
        <dbReference type="SAM" id="MobiDB-lite"/>
    </source>
</evidence>
<keyword evidence="3" id="KW-1185">Reference proteome</keyword>
<proteinExistence type="predicted"/>
<organism evidence="2 3">
    <name type="scientific">Actinomadura syzygii</name>
    <dbReference type="NCBI Taxonomy" id="1427538"/>
    <lineage>
        <taxon>Bacteria</taxon>
        <taxon>Bacillati</taxon>
        <taxon>Actinomycetota</taxon>
        <taxon>Actinomycetes</taxon>
        <taxon>Streptosporangiales</taxon>
        <taxon>Thermomonosporaceae</taxon>
        <taxon>Actinomadura</taxon>
    </lineage>
</organism>
<dbReference type="Proteomes" id="UP000322634">
    <property type="component" value="Unassembled WGS sequence"/>
</dbReference>
<dbReference type="RefSeq" id="WP_148354927.1">
    <property type="nucleotide sequence ID" value="NZ_JBHSBF010000002.1"/>
</dbReference>
<sequence>MANGFNELLAGVSTDEVLDVDTSFLDAYRRTGTGAAPRSDEQFEPRSEPDTDGGDDHDFRASDEDADEWGSEYQPDTEGDVRQDSPSGQHGGGSAAGSGAAGAISAAVPRAQPSDRARASETSEPTPAAEPACGQEEAKAHLQAENAVRQESVVVSAHRETDQQDVIQSAASSGKKRGGGYGDASLPNTGFSLPSTAKQPYIRNVPQALTGVLRERLRSAAVREKGVSDAAAQAFCRSLGQTALVTAFLMAQLDVRIDTDASTATAAELFRSQNPLLGSVVARMDELERHEHDQATQLEKLIDDVAAIKQTGQVLEQGLAYAIADKTENLVRGAHNVGVVDPTHRSAMVVRDKIREATASRMRLERERDGRPIR</sequence>
<dbReference type="AlphaFoldDB" id="A0A5D0TSC4"/>
<evidence type="ECO:0000313" key="3">
    <source>
        <dbReference type="Proteomes" id="UP000322634"/>
    </source>
</evidence>
<comment type="caution">
    <text evidence="2">The sequence shown here is derived from an EMBL/GenBank/DDBJ whole genome shotgun (WGS) entry which is preliminary data.</text>
</comment>
<feature type="region of interest" description="Disordered" evidence="1">
    <location>
        <begin position="157"/>
        <end position="193"/>
    </location>
</feature>
<reference evidence="2 3" key="1">
    <citation type="submission" date="2019-08" db="EMBL/GenBank/DDBJ databases">
        <title>Actinomadura sp. nov. CYP1-5 isolated from mountain soil.</title>
        <authorList>
            <person name="Songsumanus A."/>
            <person name="Kuncharoen N."/>
            <person name="Kudo T."/>
            <person name="Yuki M."/>
            <person name="Igarashi Y."/>
            <person name="Tanasupawat S."/>
        </authorList>
    </citation>
    <scope>NUCLEOTIDE SEQUENCE [LARGE SCALE GENOMIC DNA]</scope>
    <source>
        <strain evidence="2 3">GKU157</strain>
    </source>
</reference>
<evidence type="ECO:0000313" key="2">
    <source>
        <dbReference type="EMBL" id="TYC08613.1"/>
    </source>
</evidence>
<name>A0A5D0TSC4_9ACTN</name>
<feature type="compositionally biased region" description="Basic and acidic residues" evidence="1">
    <location>
        <begin position="38"/>
        <end position="63"/>
    </location>
</feature>
<dbReference type="OrthoDB" id="4051823at2"/>
<accession>A0A5D0TSC4</accession>
<feature type="compositionally biased region" description="Gly residues" evidence="1">
    <location>
        <begin position="89"/>
        <end position="100"/>
    </location>
</feature>
<feature type="compositionally biased region" description="Acidic residues" evidence="1">
    <location>
        <begin position="64"/>
        <end position="78"/>
    </location>
</feature>
<dbReference type="EMBL" id="VSFF01000016">
    <property type="protein sequence ID" value="TYC08613.1"/>
    <property type="molecule type" value="Genomic_DNA"/>
</dbReference>
<feature type="region of interest" description="Disordered" evidence="1">
    <location>
        <begin position="30"/>
        <end position="139"/>
    </location>
</feature>
<protein>
    <submittedName>
        <fullName evidence="2">Uncharacterized protein</fullName>
    </submittedName>
</protein>
<gene>
    <name evidence="2" type="ORF">FXF65_37605</name>
</gene>